<evidence type="ECO:0008006" key="4">
    <source>
        <dbReference type="Google" id="ProtNLM"/>
    </source>
</evidence>
<accession>A0A147JAG7</accession>
<dbReference type="Proteomes" id="UP000074410">
    <property type="component" value="Unassembled WGS sequence"/>
</dbReference>
<dbReference type="AlphaFoldDB" id="A0A147JAG7"/>
<feature type="compositionally biased region" description="Basic and acidic residues" evidence="1">
    <location>
        <begin position="1"/>
        <end position="11"/>
    </location>
</feature>
<evidence type="ECO:0000256" key="1">
    <source>
        <dbReference type="SAM" id="MobiDB-lite"/>
    </source>
</evidence>
<evidence type="ECO:0000313" key="3">
    <source>
        <dbReference type="Proteomes" id="UP000074410"/>
    </source>
</evidence>
<reference evidence="2 3" key="1">
    <citation type="journal article" date="2016" name="Front. Microbiol.">
        <title>Genomic Resource of Rice Seed Associated Bacteria.</title>
        <authorList>
            <person name="Midha S."/>
            <person name="Bansal K."/>
            <person name="Sharma S."/>
            <person name="Kumar N."/>
            <person name="Patil P.P."/>
            <person name="Chaudhry V."/>
            <person name="Patil P.B."/>
        </authorList>
    </citation>
    <scope>NUCLEOTIDE SEQUENCE [LARGE SCALE GENOMIC DNA]</scope>
    <source>
        <strain evidence="2 3">NS258</strain>
    </source>
</reference>
<protein>
    <recommendedName>
        <fullName evidence="4">Swt1-like HEPN domain-containing protein</fullName>
    </recommendedName>
</protein>
<sequence>MDEEDPKKSEQAVKSASEEPTPEPSESDADPAAPEPEADAAEQPAVSPMASTTSARDIVKTRASALRDPFDGGIARTMRELNMTERMARDLGLLRSPLDDLISGRNQLPGVARAIAEAQRAMEAVGGFSALHDRMTRTSAGVNALGGIEKVMRQQREMERMTSGLGGINAIYGRHSVMRDAVTALGGFDSILKRHDEMKLLASGSLTAANLAKSGSFAASQAIERAMRDIAGVSSFTGLLRNGGLDRTQFDALVSGTQSWRAGAGSLSLTATLHAQLPDLWPERRRATAADFVSAELSRLGEQFVRDNARLSRIQDEMLSLRRPWVDVSNPGQSVSAYVDARALATIVESGPPESRAVVTAVREELGDYRETDPVSEVVAADPVLRSAFRLEVGYNADLSSLPPAIIATVFGGFGGGVPRRIEADPDALESAVHQRTRRLELKLRRFIEKKMIAKLGPKWSKQRVPGKTVTGWRARRQTDIDNGRTPSRLFDYAGFEDYRAIIEQKDNWAEVFEPIFKVKTSILEALRRLSLIRNPDAHYRIVTIEDFLDLHAEGRRLDAWMDAAS</sequence>
<evidence type="ECO:0000313" key="2">
    <source>
        <dbReference type="EMBL" id="KTW14881.1"/>
    </source>
</evidence>
<dbReference type="PATRIC" id="fig|33051.5.peg.2239"/>
<dbReference type="EMBL" id="LDTC01000044">
    <property type="protein sequence ID" value="KTW14881.1"/>
    <property type="molecule type" value="Genomic_DNA"/>
</dbReference>
<dbReference type="RefSeq" id="WP_058716290.1">
    <property type="nucleotide sequence ID" value="NZ_LDTC01000044.1"/>
</dbReference>
<proteinExistence type="predicted"/>
<feature type="region of interest" description="Disordered" evidence="1">
    <location>
        <begin position="1"/>
        <end position="56"/>
    </location>
</feature>
<comment type="caution">
    <text evidence="2">The sequence shown here is derived from an EMBL/GenBank/DDBJ whole genome shotgun (WGS) entry which is preliminary data.</text>
</comment>
<gene>
    <name evidence="2" type="ORF">NS258_06385</name>
</gene>
<name>A0A147JAG7_9SPHN</name>
<organism evidence="2 3">
    <name type="scientific">Sphingomonas sanguinis</name>
    <dbReference type="NCBI Taxonomy" id="33051"/>
    <lineage>
        <taxon>Bacteria</taxon>
        <taxon>Pseudomonadati</taxon>
        <taxon>Pseudomonadota</taxon>
        <taxon>Alphaproteobacteria</taxon>
        <taxon>Sphingomonadales</taxon>
        <taxon>Sphingomonadaceae</taxon>
        <taxon>Sphingomonas</taxon>
    </lineage>
</organism>